<evidence type="ECO:0000259" key="8">
    <source>
        <dbReference type="PROSITE" id="PS51231"/>
    </source>
</evidence>
<dbReference type="Pfam" id="PF02181">
    <property type="entry name" value="FH2"/>
    <property type="match status" value="1"/>
</dbReference>
<evidence type="ECO:0000256" key="1">
    <source>
        <dbReference type="ARBA" id="ARBA00022723"/>
    </source>
</evidence>
<dbReference type="GO" id="GO:0005884">
    <property type="term" value="C:actin filament"/>
    <property type="evidence" value="ECO:0007669"/>
    <property type="project" value="TreeGrafter"/>
</dbReference>
<dbReference type="PROSITE" id="PS51444">
    <property type="entry name" value="FH2"/>
    <property type="match status" value="1"/>
</dbReference>
<sequence>MGHRPSKQLESPSTPTGKGQKKKNSKDHTGTEDNTNFATTSKSKILNNTIAPSSKPLGDLISPPTSVQKLNSGNEAASAASSQDNVRGSKDSIKKKKGGEKSSRPEIGPVKHVDEATREKLGMGLTNNMPAESEVNALFEEFLKGLALPESKCIPMRLMPYDKKWMLVQQQKSKDQPVKPKDLHSPLSPQSPKREPFQFVELLEEEDLGNIEIGRELQSLEVSLRTEPINWVKEFVKSGGCEVLLKVMKRYSLKTTLANSERDCQAHSVRAIKAMMNNSIGLQAMLTINDAINILAMGLTSSIIKVKTSTLEMMAAVCFVPNGHKLILIAMEALKEIKKETFRFSKLMESLVDKTLESGTESAAYLEYQIACVAFLNAIVNTPEDLDFRVSLRNELMQLGIASAILELKKNDNEELNTQLSIFEEEGVADIDAFYEDLEAEGLDLQDPDAVFDKVKSNIPDSDSYQWFVRVIQGLLSIPRDKYRSPKYWELLSIIVSQVALERNGLAPDMTRFNVNVEKSVSHLVTTEEYEVQKVNFAALENQMEEWRAKVENWERNEKLLREYKEILIRKDEELRRLKENNKNLNNNSSTIKVKDTAKRMSSQINVNNANSTASGNSCVETSNSSLNSTTVDEKKSSQKNAIVPEKTSNKVIDVNFDFKSIVFPLNIKKEEDLKNLVFKKYNINLTENKLKTAETIDINNANSNIPATAAILSSNSAPPPPPPPSFVSGPPPAISKIAPPPPPPPSHSDSNILSTLPPPVPAPAVNGGPSPPPPPPGMGGPPPPPPPPGKCGPPPPPAPPGMGGPPPPPAPPGMGGPPPPPGPPLPPGMGPAVIASPATFGFEKQKVQPTVKMRQIQWTKIAPVNLNATIWKPLAEKGKDGEERTRREKIDVKELESLFSVQPINKAVSAGEVLSNKEVKNEVKKVSLLDGKRSNNVSIMLGRIKIPFNEIREAIINLNEEIISESMVKQFLQQIPAEDEMFLLKDYVGTNENKVKDLPKAEQFFWEMMKIPRYEQKLVSLNFKMKFFERISELRPEIEVVNQAAIYLKESKKISKLFEVILAIGNYMNGDTFRGQAFGFSIDILTKLGDVKSTSGKTTLLSYLVTLIDKKFPELKDLTSEMSFLEKASRVSLITISQEVAELEKGLERLKLEVEQQSLIKGCETFCKVFREFLECNLIFFEDLKKNKLEMELNFKFIVNFFGEDLKLSTPESFFGIFNTYVMGFEKAKKDIEKDAEAQKKLLEKELRIQEKEKEKEKNEEILKKTRDLEKEKSQNLLQEDRKGVMDDLINSLKTGDAFKGKVKNRQRSNSKVLSSTSKCNSLWRAIWFVVYAYYNVMKYPVHGATFNFTLTAPFLMNIAVSFVRVKNADNLDTFCHIVCSKYIKECEITDDNLIDISNIPLSLWEETQCSICFSDYGVKLPCDAFGCKNTIHVTCAQNWNLLVKDVEVKEAPDFIFCKFHSSGDPKKNEYIKSVEKAEQIRNKKLSEKSNMVKTEKLNYDPRIIIKSQLANWFKSVDEHQFFLNSNYFFRLSEKKFIQNQLPFQKEILQNHIEELKKVESTRKELEKVFSELKVNFLKSLQIFEEKIESTDTNTLNNEFDKKKEDNLTTDQFDLVFEKFIKFHENFTLKKNTNKDLADIEMFKKCFKTHLNSKSKLNLKKYQDFSKMIKFDALIKNEEIAPLRKNSNLKIKKRKIDEIFTSEASICNICLTFKGNNLSEKMTRFIKCEDCKKLFHFGCLDPPMKRLQKWYTWNCQNCVQRNLNLSSDEGSAEVLNEKKQESG</sequence>
<dbReference type="InterPro" id="IPR010473">
    <property type="entry name" value="GTPase-bd"/>
</dbReference>
<feature type="compositionally biased region" description="Polar residues" evidence="6">
    <location>
        <begin position="32"/>
        <end position="52"/>
    </location>
</feature>
<feature type="region of interest" description="Disordered" evidence="6">
    <location>
        <begin position="1"/>
        <end position="114"/>
    </location>
</feature>
<feature type="domain" description="DAD" evidence="8">
    <location>
        <begin position="1281"/>
        <end position="1312"/>
    </location>
</feature>
<dbReference type="SUPFAM" id="SSF48371">
    <property type="entry name" value="ARM repeat"/>
    <property type="match status" value="1"/>
</dbReference>
<keyword evidence="3" id="KW-0862">Zinc</keyword>
<dbReference type="Proteomes" id="UP001211065">
    <property type="component" value="Unassembled WGS sequence"/>
</dbReference>
<dbReference type="SMART" id="SM01140">
    <property type="entry name" value="Drf_GBD"/>
    <property type="match status" value="1"/>
</dbReference>
<dbReference type="GO" id="GO:0003779">
    <property type="term" value="F:actin binding"/>
    <property type="evidence" value="ECO:0007669"/>
    <property type="project" value="InterPro"/>
</dbReference>
<feature type="coiled-coil region" evidence="5">
    <location>
        <begin position="1134"/>
        <end position="1161"/>
    </location>
</feature>
<dbReference type="InterPro" id="IPR014768">
    <property type="entry name" value="GBD/FH3_dom"/>
</dbReference>
<dbReference type="InterPro" id="IPR001965">
    <property type="entry name" value="Znf_PHD"/>
</dbReference>
<dbReference type="Gene3D" id="1.10.238.150">
    <property type="entry name" value="Formin, FH3 diaphanous domain"/>
    <property type="match status" value="1"/>
</dbReference>
<dbReference type="Gene3D" id="1.20.58.2220">
    <property type="entry name" value="Formin, FH2 domain"/>
    <property type="match status" value="1"/>
</dbReference>
<evidence type="ECO:0000256" key="3">
    <source>
        <dbReference type="ARBA" id="ARBA00022833"/>
    </source>
</evidence>
<feature type="compositionally biased region" description="Pro residues" evidence="6">
    <location>
        <begin position="770"/>
        <end position="830"/>
    </location>
</feature>
<dbReference type="CDD" id="cd15571">
    <property type="entry name" value="ePHD"/>
    <property type="match status" value="1"/>
</dbReference>
<evidence type="ECO:0000313" key="12">
    <source>
        <dbReference type="Proteomes" id="UP001211065"/>
    </source>
</evidence>
<dbReference type="Gene3D" id="3.30.40.10">
    <property type="entry name" value="Zinc/RING finger domain, C3HC4 (zinc finger)"/>
    <property type="match status" value="2"/>
</dbReference>
<dbReference type="PROSITE" id="PS50016">
    <property type="entry name" value="ZF_PHD_2"/>
    <property type="match status" value="1"/>
</dbReference>
<dbReference type="InterPro" id="IPR015425">
    <property type="entry name" value="FH2_Formin"/>
</dbReference>
<dbReference type="InterPro" id="IPR051412">
    <property type="entry name" value="Formin_Homology_Diaphanous_sf"/>
</dbReference>
<dbReference type="SMART" id="SM00249">
    <property type="entry name" value="PHD"/>
    <property type="match status" value="2"/>
</dbReference>
<dbReference type="InterPro" id="IPR010472">
    <property type="entry name" value="FH3_dom"/>
</dbReference>
<name>A0AAD5U4S4_9FUNG</name>
<dbReference type="Pfam" id="PF06371">
    <property type="entry name" value="Drf_GBD"/>
    <property type="match status" value="1"/>
</dbReference>
<feature type="coiled-coil region" evidence="5">
    <location>
        <begin position="1550"/>
        <end position="1577"/>
    </location>
</feature>
<evidence type="ECO:0000313" key="11">
    <source>
        <dbReference type="EMBL" id="KAJ3222856.1"/>
    </source>
</evidence>
<keyword evidence="1" id="KW-0479">Metal-binding</keyword>
<feature type="compositionally biased region" description="Basic and acidic residues" evidence="6">
    <location>
        <begin position="172"/>
        <end position="184"/>
    </location>
</feature>
<keyword evidence="5" id="KW-0175">Coiled coil</keyword>
<dbReference type="Pfam" id="PF00628">
    <property type="entry name" value="PHD"/>
    <property type="match status" value="1"/>
</dbReference>
<dbReference type="InterPro" id="IPR019787">
    <property type="entry name" value="Znf_PHD-finger"/>
</dbReference>
<dbReference type="InterPro" id="IPR011989">
    <property type="entry name" value="ARM-like"/>
</dbReference>
<evidence type="ECO:0000256" key="2">
    <source>
        <dbReference type="ARBA" id="ARBA00022771"/>
    </source>
</evidence>
<evidence type="ECO:0000256" key="5">
    <source>
        <dbReference type="SAM" id="Coils"/>
    </source>
</evidence>
<keyword evidence="12" id="KW-1185">Reference proteome</keyword>
<gene>
    <name evidence="11" type="primary">DAAM2_2</name>
    <name evidence="11" type="ORF">HK099_001820</name>
</gene>
<proteinExistence type="predicted"/>
<feature type="compositionally biased region" description="Basic and acidic residues" evidence="6">
    <location>
        <begin position="99"/>
        <end position="114"/>
    </location>
</feature>
<dbReference type="SUPFAM" id="SSF57903">
    <property type="entry name" value="FYVE/PHD zinc finger"/>
    <property type="match status" value="1"/>
</dbReference>
<keyword evidence="2 4" id="KW-0863">Zinc-finger</keyword>
<feature type="coiled-coil region" evidence="5">
    <location>
        <begin position="1234"/>
        <end position="1273"/>
    </location>
</feature>
<evidence type="ECO:0000259" key="7">
    <source>
        <dbReference type="PROSITE" id="PS50016"/>
    </source>
</evidence>
<evidence type="ECO:0000259" key="9">
    <source>
        <dbReference type="PROSITE" id="PS51232"/>
    </source>
</evidence>
<evidence type="ECO:0000256" key="6">
    <source>
        <dbReference type="SAM" id="MobiDB-lite"/>
    </source>
</evidence>
<dbReference type="Gene3D" id="1.25.10.10">
    <property type="entry name" value="Leucine-rich Repeat Variant"/>
    <property type="match status" value="1"/>
</dbReference>
<feature type="region of interest" description="Disordered" evidence="6">
    <location>
        <begin position="712"/>
        <end position="834"/>
    </location>
</feature>
<dbReference type="PROSITE" id="PS51232">
    <property type="entry name" value="GBD_FH3"/>
    <property type="match status" value="1"/>
</dbReference>
<feature type="compositionally biased region" description="Polar residues" evidence="6">
    <location>
        <begin position="63"/>
        <end position="75"/>
    </location>
</feature>
<feature type="domain" description="GBD/FH3" evidence="9">
    <location>
        <begin position="127"/>
        <end position="507"/>
    </location>
</feature>
<evidence type="ECO:0000259" key="10">
    <source>
        <dbReference type="PROSITE" id="PS51444"/>
    </source>
</evidence>
<dbReference type="InterPro" id="IPR019786">
    <property type="entry name" value="Zinc_finger_PHD-type_CS"/>
</dbReference>
<dbReference type="GO" id="GO:0030041">
    <property type="term" value="P:actin filament polymerization"/>
    <property type="evidence" value="ECO:0007669"/>
    <property type="project" value="TreeGrafter"/>
</dbReference>
<dbReference type="PROSITE" id="PS01359">
    <property type="entry name" value="ZF_PHD_1"/>
    <property type="match status" value="1"/>
</dbReference>
<dbReference type="Pfam" id="PF06367">
    <property type="entry name" value="Drf_FH3"/>
    <property type="match status" value="1"/>
</dbReference>
<dbReference type="GO" id="GO:0031267">
    <property type="term" value="F:small GTPase binding"/>
    <property type="evidence" value="ECO:0007669"/>
    <property type="project" value="InterPro"/>
</dbReference>
<comment type="caution">
    <text evidence="11">The sequence shown here is derived from an EMBL/GenBank/DDBJ whole genome shotgun (WGS) entry which is preliminary data.</text>
</comment>
<dbReference type="SMART" id="SM00498">
    <property type="entry name" value="FH2"/>
    <property type="match status" value="1"/>
</dbReference>
<feature type="region of interest" description="Disordered" evidence="6">
    <location>
        <begin position="609"/>
        <end position="641"/>
    </location>
</feature>
<dbReference type="EMBL" id="JADGJW010000156">
    <property type="protein sequence ID" value="KAJ3222856.1"/>
    <property type="molecule type" value="Genomic_DNA"/>
</dbReference>
<dbReference type="InterPro" id="IPR042201">
    <property type="entry name" value="FH2_Formin_sf"/>
</dbReference>
<accession>A0AAD5U4S4</accession>
<evidence type="ECO:0000256" key="4">
    <source>
        <dbReference type="PROSITE-ProRule" id="PRU00146"/>
    </source>
</evidence>
<feature type="domain" description="PHD-type" evidence="7">
    <location>
        <begin position="1705"/>
        <end position="1762"/>
    </location>
</feature>
<dbReference type="PANTHER" id="PTHR45691:SF6">
    <property type="entry name" value="PROTEIN DIAPHANOUS"/>
    <property type="match status" value="1"/>
</dbReference>
<feature type="region of interest" description="Disordered" evidence="6">
    <location>
        <begin position="170"/>
        <end position="194"/>
    </location>
</feature>
<dbReference type="SUPFAM" id="SSF101447">
    <property type="entry name" value="Formin homology 2 domain (FH2 domain)"/>
    <property type="match status" value="1"/>
</dbReference>
<dbReference type="InterPro" id="IPR013083">
    <property type="entry name" value="Znf_RING/FYVE/PHD"/>
</dbReference>
<dbReference type="InterPro" id="IPR016024">
    <property type="entry name" value="ARM-type_fold"/>
</dbReference>
<dbReference type="Pfam" id="PF13832">
    <property type="entry name" value="zf-HC5HC2H_2"/>
    <property type="match status" value="1"/>
</dbReference>
<dbReference type="SMART" id="SM01139">
    <property type="entry name" value="Drf_FH3"/>
    <property type="match status" value="1"/>
</dbReference>
<feature type="domain" description="FH2" evidence="10">
    <location>
        <begin position="844"/>
        <end position="1252"/>
    </location>
</feature>
<dbReference type="InterPro" id="IPR011011">
    <property type="entry name" value="Znf_FYVE_PHD"/>
</dbReference>
<feature type="coiled-coil region" evidence="5">
    <location>
        <begin position="530"/>
        <end position="595"/>
    </location>
</feature>
<protein>
    <submittedName>
        <fullName evidence="11">Dishevelled associated activator of morphogenesis 2</fullName>
    </submittedName>
</protein>
<dbReference type="PANTHER" id="PTHR45691">
    <property type="entry name" value="PROTEIN DIAPHANOUS"/>
    <property type="match status" value="1"/>
</dbReference>
<dbReference type="GO" id="GO:0008270">
    <property type="term" value="F:zinc ion binding"/>
    <property type="evidence" value="ECO:0007669"/>
    <property type="project" value="UniProtKB-KW"/>
</dbReference>
<feature type="compositionally biased region" description="Polar residues" evidence="6">
    <location>
        <begin position="609"/>
        <end position="631"/>
    </location>
</feature>
<organism evidence="11 12">
    <name type="scientific">Clydaea vesicula</name>
    <dbReference type="NCBI Taxonomy" id="447962"/>
    <lineage>
        <taxon>Eukaryota</taxon>
        <taxon>Fungi</taxon>
        <taxon>Fungi incertae sedis</taxon>
        <taxon>Chytridiomycota</taxon>
        <taxon>Chytridiomycota incertae sedis</taxon>
        <taxon>Chytridiomycetes</taxon>
        <taxon>Lobulomycetales</taxon>
        <taxon>Lobulomycetaceae</taxon>
        <taxon>Clydaea</taxon>
    </lineage>
</organism>
<dbReference type="PROSITE" id="PS51231">
    <property type="entry name" value="DAD"/>
    <property type="match status" value="1"/>
</dbReference>
<feature type="compositionally biased region" description="Pro residues" evidence="6">
    <location>
        <begin position="718"/>
        <end position="747"/>
    </location>
</feature>
<dbReference type="InterPro" id="IPR014767">
    <property type="entry name" value="DAD_dom"/>
</dbReference>
<feature type="compositionally biased region" description="Polar residues" evidence="6">
    <location>
        <begin position="8"/>
        <end position="17"/>
    </location>
</feature>
<reference evidence="11" key="1">
    <citation type="submission" date="2020-05" db="EMBL/GenBank/DDBJ databases">
        <title>Phylogenomic resolution of chytrid fungi.</title>
        <authorList>
            <person name="Stajich J.E."/>
            <person name="Amses K."/>
            <person name="Simmons R."/>
            <person name="Seto K."/>
            <person name="Myers J."/>
            <person name="Bonds A."/>
            <person name="Quandt C.A."/>
            <person name="Barry K."/>
            <person name="Liu P."/>
            <person name="Grigoriev I."/>
            <person name="Longcore J.E."/>
            <person name="James T.Y."/>
        </authorList>
    </citation>
    <scope>NUCLEOTIDE SEQUENCE</scope>
    <source>
        <strain evidence="11">JEL0476</strain>
    </source>
</reference>